<dbReference type="Proteomes" id="UP000325811">
    <property type="component" value="Chromosome II"/>
</dbReference>
<proteinExistence type="predicted"/>
<protein>
    <submittedName>
        <fullName evidence="1">Uncharacterized protein</fullName>
    </submittedName>
</protein>
<accession>A0A5Q4ZPT5</accession>
<name>A0A5Q4ZPT5_9BURK</name>
<dbReference type="KEGG" id="pdio:PDMSB3_3285.1"/>
<dbReference type="AlphaFoldDB" id="A0A5Q4ZPT5"/>
<reference evidence="1 2" key="1">
    <citation type="submission" date="2019-08" db="EMBL/GenBank/DDBJ databases">
        <authorList>
            <person name="Herpell B J."/>
        </authorList>
    </citation>
    <scope>NUCLEOTIDE SEQUENCE [LARGE SCALE GENOMIC DNA]</scope>
    <source>
        <strain evidence="2">Msb3</strain>
    </source>
</reference>
<sequence>MRPEPGARNSNAWRCAQGKVRGREAAGHGVSPAHPSVCCARAAAAVRPSLRARSLPPVRPHGAPQCAVTA</sequence>
<dbReference type="EMBL" id="LR699554">
    <property type="protein sequence ID" value="VVD34569.1"/>
    <property type="molecule type" value="Genomic_DNA"/>
</dbReference>
<organism evidence="1 2">
    <name type="scientific">Paraburkholderia dioscoreae</name>
    <dbReference type="NCBI Taxonomy" id="2604047"/>
    <lineage>
        <taxon>Bacteria</taxon>
        <taxon>Pseudomonadati</taxon>
        <taxon>Pseudomonadota</taxon>
        <taxon>Betaproteobacteria</taxon>
        <taxon>Burkholderiales</taxon>
        <taxon>Burkholderiaceae</taxon>
        <taxon>Paraburkholderia</taxon>
    </lineage>
</organism>
<keyword evidence="2" id="KW-1185">Reference proteome</keyword>
<gene>
    <name evidence="1" type="ORF">PDMSB3_3285</name>
</gene>
<evidence type="ECO:0000313" key="1">
    <source>
        <dbReference type="EMBL" id="VVD34569.1"/>
    </source>
</evidence>
<evidence type="ECO:0000313" key="2">
    <source>
        <dbReference type="Proteomes" id="UP000325811"/>
    </source>
</evidence>